<dbReference type="EMBL" id="KZ665125">
    <property type="protein sequence ID" value="PPS01347.1"/>
    <property type="molecule type" value="Genomic_DNA"/>
</dbReference>
<dbReference type="SMART" id="SM00719">
    <property type="entry name" value="Plus3"/>
    <property type="match status" value="1"/>
</dbReference>
<dbReference type="GO" id="GO:0003677">
    <property type="term" value="F:DNA binding"/>
    <property type="evidence" value="ECO:0007669"/>
    <property type="project" value="InterPro"/>
</dbReference>
<evidence type="ECO:0000256" key="1">
    <source>
        <dbReference type="ARBA" id="ARBA00022737"/>
    </source>
</evidence>
<keyword evidence="1" id="KW-0677">Repeat</keyword>
<dbReference type="Pfam" id="PF03107">
    <property type="entry name" value="C1_2"/>
    <property type="match status" value="1"/>
</dbReference>
<sequence length="636" mass="72506">MVGTCFFVITNRHSCAECGGPPQFYCLACPDSVCRLCVGAYEFVRLKLDKGLCKTCFELALLAEKNAEIDSEGEKLDFQDPTTDEFLFKEYLLIIMEQEELTFDDLHHAYSKRENYNSGSDYDKNKDKDDVISISDADNCSDYASDDSFDKIKRSRKKREPKNKLCDLLKSHFANTLEPSILDGKRNGGESRSVNEDEQIISECKRPRTLTPYKVPIKVEYAVRKSCYASVVVENIKLVYLRRSLVEELLMHPDTFEEKVVGSFVRVKRKPGNCLGMTSFQLLLVTGVKKTSNAESNKGILLEVSCMPVDIPIDMLNDDDISEQYISVCFKHVESLKVTEGISLAFYKQLDGTGIISDNCLSFLGVSVIPCVVGYRLYLFLCYFGVDMFIEECIDLQQRIKDGIIKRPTVVELEQKAKSLHEDITKHPIDVPCAHHHNEDISHQHPFSLLLRQAPFIVMRVALMAIMLPRIIKSRFHGHRVFHTYCLDKKDSGRLDCIICHDEVNMEYGSYYCTKCNIILHVNCAVGDSSLFYAISPEDEDEKPLDVSFNSITDVLNRNDAGEATIIEHFKHNHYLILSDKCCDGNIYKEENHPHPLTFVNYTKYYLECSECDEVCQDVALVCAEQNVSDSMQFHL</sequence>
<feature type="domain" description="Plus3" evidence="2">
    <location>
        <begin position="230"/>
        <end position="358"/>
    </location>
</feature>
<dbReference type="Gene3D" id="3.90.70.200">
    <property type="entry name" value="Plus-3 domain"/>
    <property type="match status" value="1"/>
</dbReference>
<evidence type="ECO:0000313" key="3">
    <source>
        <dbReference type="EMBL" id="PPS01347.1"/>
    </source>
</evidence>
<dbReference type="InterPro" id="IPR045894">
    <property type="entry name" value="At5g08430-like"/>
</dbReference>
<name>A0A2P5XDC5_GOSBA</name>
<evidence type="ECO:0000313" key="4">
    <source>
        <dbReference type="Proteomes" id="UP000239757"/>
    </source>
</evidence>
<gene>
    <name evidence="3" type="ORF">GOBAR_AA19321</name>
</gene>
<reference evidence="3 4" key="1">
    <citation type="submission" date="2015-01" db="EMBL/GenBank/DDBJ databases">
        <title>Genome of allotetraploid Gossypium barbadense reveals genomic plasticity and fiber elongation in cotton evolution.</title>
        <authorList>
            <person name="Chen X."/>
            <person name="Liu X."/>
            <person name="Zhao B."/>
            <person name="Zheng H."/>
            <person name="Hu Y."/>
            <person name="Lu G."/>
            <person name="Yang C."/>
            <person name="Chen J."/>
            <person name="Shan C."/>
            <person name="Zhang L."/>
            <person name="Zhou Y."/>
            <person name="Wang L."/>
            <person name="Guo W."/>
            <person name="Bai Y."/>
            <person name="Ruan J."/>
            <person name="Shangguan X."/>
            <person name="Mao Y."/>
            <person name="Jiang J."/>
            <person name="Zhu Y."/>
            <person name="Lei J."/>
            <person name="Kang H."/>
            <person name="Chen S."/>
            <person name="He X."/>
            <person name="Wang R."/>
            <person name="Wang Y."/>
            <person name="Chen J."/>
            <person name="Wang L."/>
            <person name="Yu S."/>
            <person name="Wang B."/>
            <person name="Wei J."/>
            <person name="Song S."/>
            <person name="Lu X."/>
            <person name="Gao Z."/>
            <person name="Gu W."/>
            <person name="Deng X."/>
            <person name="Ma D."/>
            <person name="Wang S."/>
            <person name="Liang W."/>
            <person name="Fang L."/>
            <person name="Cai C."/>
            <person name="Zhu X."/>
            <person name="Zhou B."/>
            <person name="Zhang Y."/>
            <person name="Chen Z."/>
            <person name="Xu S."/>
            <person name="Zhu R."/>
            <person name="Wang S."/>
            <person name="Zhang T."/>
            <person name="Zhao G."/>
        </authorList>
    </citation>
    <scope>NUCLEOTIDE SEQUENCE [LARGE SCALE GENOMIC DNA]</scope>
    <source>
        <strain evidence="4">cv. Xinhai21</strain>
        <tissue evidence="3">Leaf</tissue>
    </source>
</reference>
<dbReference type="PANTHER" id="PTHR46851:SF22">
    <property type="entry name" value="ZINC ION BINDING _ DNA BINDING PROTEIN"/>
    <property type="match status" value="1"/>
</dbReference>
<dbReference type="Proteomes" id="UP000239757">
    <property type="component" value="Unassembled WGS sequence"/>
</dbReference>
<dbReference type="Pfam" id="PF03126">
    <property type="entry name" value="Plus-3"/>
    <property type="match status" value="1"/>
</dbReference>
<protein>
    <recommendedName>
        <fullName evidence="2">Plus3 domain-containing protein</fullName>
    </recommendedName>
</protein>
<dbReference type="PROSITE" id="PS51360">
    <property type="entry name" value="PLUS3"/>
    <property type="match status" value="1"/>
</dbReference>
<proteinExistence type="predicted"/>
<dbReference type="AlphaFoldDB" id="A0A2P5XDC5"/>
<dbReference type="OrthoDB" id="1870062at2759"/>
<dbReference type="SUPFAM" id="SSF159042">
    <property type="entry name" value="Plus3-like"/>
    <property type="match status" value="1"/>
</dbReference>
<dbReference type="InterPro" id="IPR004343">
    <property type="entry name" value="Plus-3_dom"/>
</dbReference>
<dbReference type="InterPro" id="IPR036128">
    <property type="entry name" value="Plus3-like_sf"/>
</dbReference>
<evidence type="ECO:0000259" key="2">
    <source>
        <dbReference type="PROSITE" id="PS51360"/>
    </source>
</evidence>
<dbReference type="InterPro" id="IPR004146">
    <property type="entry name" value="DC1"/>
</dbReference>
<accession>A0A2P5XDC5</accession>
<dbReference type="PANTHER" id="PTHR46851">
    <property type="entry name" value="OS01G0884500 PROTEIN"/>
    <property type="match status" value="1"/>
</dbReference>
<organism evidence="3 4">
    <name type="scientific">Gossypium barbadense</name>
    <name type="common">Sea Island cotton</name>
    <name type="synonym">Hibiscus barbadensis</name>
    <dbReference type="NCBI Taxonomy" id="3634"/>
    <lineage>
        <taxon>Eukaryota</taxon>
        <taxon>Viridiplantae</taxon>
        <taxon>Streptophyta</taxon>
        <taxon>Embryophyta</taxon>
        <taxon>Tracheophyta</taxon>
        <taxon>Spermatophyta</taxon>
        <taxon>Magnoliopsida</taxon>
        <taxon>eudicotyledons</taxon>
        <taxon>Gunneridae</taxon>
        <taxon>Pentapetalae</taxon>
        <taxon>rosids</taxon>
        <taxon>malvids</taxon>
        <taxon>Malvales</taxon>
        <taxon>Malvaceae</taxon>
        <taxon>Malvoideae</taxon>
        <taxon>Gossypium</taxon>
    </lineage>
</organism>